<sequence length="260" mass="27951">MMEAVRISSIRQGMPTPYCPGCEHGILLKLIARALEELGLVERAVMVGSVGCSSLAYEFLDVDYVQAPHGRAPALMTAIKLLEPDLTVFSVQGDGDAGGIGIGELISAANRGVPITVLMYDNMVFGMTGGQMSPTTPMGMATTTTPRGRGRGAEGPPIDVCDVLSSLEGPAYLRRVIIAPKPIKRGGNLSYSFKPVMDSYRAILSAFRAQMKGGFSFVEFMGTCNVNWKMTVDDAKVYTHEVVSKVRPPRLCRDRLGVDA</sequence>
<keyword evidence="1 3" id="KW-0560">Oxidoreductase</keyword>
<dbReference type="SUPFAM" id="SSF52518">
    <property type="entry name" value="Thiamin diphosphate-binding fold (THDP-binding)"/>
    <property type="match status" value="1"/>
</dbReference>
<dbReference type="EMBL" id="AP018732">
    <property type="protein sequence ID" value="BBE41506.1"/>
    <property type="molecule type" value="Genomic_DNA"/>
</dbReference>
<evidence type="ECO:0000313" key="3">
    <source>
        <dbReference type="EMBL" id="BBE41506.1"/>
    </source>
</evidence>
<dbReference type="Proteomes" id="UP000509448">
    <property type="component" value="Chromosome"/>
</dbReference>
<dbReference type="Pfam" id="PF02775">
    <property type="entry name" value="TPP_enzyme_C"/>
    <property type="match status" value="1"/>
</dbReference>
<dbReference type="InterPro" id="IPR051457">
    <property type="entry name" value="2-oxoacid:Fd_oxidoreductase"/>
</dbReference>
<evidence type="ECO:0000259" key="2">
    <source>
        <dbReference type="Pfam" id="PF02775"/>
    </source>
</evidence>
<dbReference type="InterPro" id="IPR011766">
    <property type="entry name" value="TPP_enzyme_TPP-bd"/>
</dbReference>
<dbReference type="PANTHER" id="PTHR48084">
    <property type="entry name" value="2-OXOGLUTARATE OXIDOREDUCTASE SUBUNIT KORB-RELATED"/>
    <property type="match status" value="1"/>
</dbReference>
<dbReference type="GO" id="GO:0006082">
    <property type="term" value="P:organic acid metabolic process"/>
    <property type="evidence" value="ECO:0007669"/>
    <property type="project" value="UniProtKB-ARBA"/>
</dbReference>
<dbReference type="GO" id="GO:0045333">
    <property type="term" value="P:cellular respiration"/>
    <property type="evidence" value="ECO:0007669"/>
    <property type="project" value="UniProtKB-ARBA"/>
</dbReference>
<dbReference type="AlphaFoldDB" id="A0A4P2VAL1"/>
<dbReference type="GO" id="GO:0044272">
    <property type="term" value="P:sulfur compound biosynthetic process"/>
    <property type="evidence" value="ECO:0007669"/>
    <property type="project" value="UniProtKB-ARBA"/>
</dbReference>
<proteinExistence type="predicted"/>
<name>A0A4P2VAL1_9ARCH</name>
<dbReference type="EC" id="1.2.7.3" evidence="3"/>
<dbReference type="PANTHER" id="PTHR48084:SF3">
    <property type="entry name" value="SUBUNIT OF PYRUVATE:FLAVODOXIN OXIDOREDUCTASE"/>
    <property type="match status" value="1"/>
</dbReference>
<dbReference type="KEGG" id="ccai:NAS2_0098"/>
<feature type="domain" description="Thiamine pyrophosphate enzyme TPP-binding" evidence="2">
    <location>
        <begin position="50"/>
        <end position="172"/>
    </location>
</feature>
<dbReference type="GO" id="GO:0047553">
    <property type="term" value="F:2-oxoglutarate synthase activity"/>
    <property type="evidence" value="ECO:0007669"/>
    <property type="project" value="UniProtKB-EC"/>
</dbReference>
<reference evidence="3 4" key="1">
    <citation type="journal article" date="2019" name="ISME J.">
        <title>Isolation and characterization of a thermophilic sulfur- and iron-reducing thaumarchaeote from a terrestrial acidic hot spring.</title>
        <authorList>
            <person name="Kato S."/>
            <person name="Itoh T."/>
            <person name="Yuki M."/>
            <person name="Nagamori M."/>
            <person name="Ohnishi M."/>
            <person name="Uematsu K."/>
            <person name="Suzuki K."/>
            <person name="Takashina T."/>
            <person name="Ohkuma M."/>
        </authorList>
    </citation>
    <scope>NUCLEOTIDE SEQUENCE [LARGE SCALE GENOMIC DNA]</scope>
    <source>
        <strain evidence="3 4">NAS-02</strain>
    </source>
</reference>
<keyword evidence="4" id="KW-1185">Reference proteome</keyword>
<protein>
    <submittedName>
        <fullName evidence="3">2-oxoglutarate oxidoreductase, beta subunit</fullName>
        <ecNumber evidence="3">1.2.7.3</ecNumber>
    </submittedName>
</protein>
<evidence type="ECO:0000256" key="1">
    <source>
        <dbReference type="ARBA" id="ARBA00023002"/>
    </source>
</evidence>
<dbReference type="Gene3D" id="3.40.50.970">
    <property type="match status" value="1"/>
</dbReference>
<evidence type="ECO:0000313" key="4">
    <source>
        <dbReference type="Proteomes" id="UP000509448"/>
    </source>
</evidence>
<organism evidence="3 4">
    <name type="scientific">Conexivisphaera calida</name>
    <dbReference type="NCBI Taxonomy" id="1874277"/>
    <lineage>
        <taxon>Archaea</taxon>
        <taxon>Nitrososphaerota</taxon>
        <taxon>Conexivisphaeria</taxon>
        <taxon>Conexivisphaerales</taxon>
        <taxon>Conexivisphaeraceae</taxon>
        <taxon>Conexivisphaera</taxon>
    </lineage>
</organism>
<accession>A0A4P2VAL1</accession>
<dbReference type="InterPro" id="IPR029061">
    <property type="entry name" value="THDP-binding"/>
</dbReference>
<gene>
    <name evidence="3" type="ORF">NAS2_0098</name>
</gene>
<dbReference type="GO" id="GO:0030976">
    <property type="term" value="F:thiamine pyrophosphate binding"/>
    <property type="evidence" value="ECO:0007669"/>
    <property type="project" value="InterPro"/>
</dbReference>